<evidence type="ECO:0000256" key="2">
    <source>
        <dbReference type="RuleBase" id="RU364082"/>
    </source>
</evidence>
<comment type="caution">
    <text evidence="4">The sequence shown here is derived from an EMBL/GenBank/DDBJ whole genome shotgun (WGS) entry which is preliminary data.</text>
</comment>
<dbReference type="CDD" id="cd05254">
    <property type="entry name" value="dTDP_HR_like_SDR_e"/>
    <property type="match status" value="1"/>
</dbReference>
<dbReference type="GO" id="GO:0008831">
    <property type="term" value="F:dTDP-4-dehydrorhamnose reductase activity"/>
    <property type="evidence" value="ECO:0007669"/>
    <property type="project" value="UniProtKB-EC"/>
</dbReference>
<accession>A0A1F8GZC3</accession>
<comment type="pathway">
    <text evidence="2">Carbohydrate biosynthesis; dTDP-L-rhamnose biosynthesis.</text>
</comment>
<evidence type="ECO:0000256" key="1">
    <source>
        <dbReference type="ARBA" id="ARBA00010944"/>
    </source>
</evidence>
<dbReference type="EC" id="1.1.1.133" evidence="2"/>
<proteinExistence type="inferred from homology"/>
<evidence type="ECO:0000313" key="4">
    <source>
        <dbReference type="EMBL" id="OGN29976.1"/>
    </source>
</evidence>
<dbReference type="UniPathway" id="UPA00124"/>
<dbReference type="STRING" id="1802701.A3A33_01485"/>
<evidence type="ECO:0000313" key="5">
    <source>
        <dbReference type="Proteomes" id="UP000179047"/>
    </source>
</evidence>
<dbReference type="InterPro" id="IPR029903">
    <property type="entry name" value="RmlD-like-bd"/>
</dbReference>
<organism evidence="4 5">
    <name type="scientific">Candidatus Yanofskybacteria bacterium RIFCSPLOWO2_01_FULL_49_25</name>
    <dbReference type="NCBI Taxonomy" id="1802701"/>
    <lineage>
        <taxon>Bacteria</taxon>
        <taxon>Candidatus Yanofskyibacteriota</taxon>
    </lineage>
</organism>
<dbReference type="Gene3D" id="3.40.50.720">
    <property type="entry name" value="NAD(P)-binding Rossmann-like Domain"/>
    <property type="match status" value="1"/>
</dbReference>
<dbReference type="Proteomes" id="UP000179047">
    <property type="component" value="Unassembled WGS sequence"/>
</dbReference>
<protein>
    <recommendedName>
        <fullName evidence="2">dTDP-4-dehydrorhamnose reductase</fullName>
        <ecNumber evidence="2">1.1.1.133</ecNumber>
    </recommendedName>
</protein>
<comment type="similarity">
    <text evidence="1 2">Belongs to the dTDP-4-dehydrorhamnose reductase family.</text>
</comment>
<dbReference type="GO" id="GO:0019305">
    <property type="term" value="P:dTDP-rhamnose biosynthetic process"/>
    <property type="evidence" value="ECO:0007669"/>
    <property type="project" value="UniProtKB-UniPathway"/>
</dbReference>
<sequence length="291" mass="32602">MKQKRYILITGGSGMLGRILASHFSRAGYQVIAPPQDELDLLDPNLVEHAVERFPACSAIIHCAAATDVNYCELNQSQCTEVNAAGTQRIVDLARRQKAKLFYISTPMVFSGTKGNYREHDRTAPINYYGTTKRGGEKLVLRYAHGIVIRSNPIGVRPAGTLPSFIQWFVDAAQSNRSFELFTDVRINPISTAALAGVLEKLLKIALHDSIFHVGSRDIVNKADVWEYILAHFPGYSGTVTRALVDRTTAGRTAVRPKEMWLNVEHIQESYRIPMPSWRHEVDLVLKELKI</sequence>
<dbReference type="InterPro" id="IPR005913">
    <property type="entry name" value="dTDP_dehydrorham_reduct"/>
</dbReference>
<gene>
    <name evidence="4" type="ORF">A3A33_01485</name>
</gene>
<dbReference type="SUPFAM" id="SSF51735">
    <property type="entry name" value="NAD(P)-binding Rossmann-fold domains"/>
    <property type="match status" value="1"/>
</dbReference>
<dbReference type="Pfam" id="PF04321">
    <property type="entry name" value="RmlD_sub_bind"/>
    <property type="match status" value="1"/>
</dbReference>
<keyword evidence="2" id="KW-0521">NADP</keyword>
<evidence type="ECO:0000259" key="3">
    <source>
        <dbReference type="Pfam" id="PF04321"/>
    </source>
</evidence>
<dbReference type="AlphaFoldDB" id="A0A1F8GZC3"/>
<dbReference type="Gene3D" id="3.90.25.10">
    <property type="entry name" value="UDP-galactose 4-epimerase, domain 1"/>
    <property type="match status" value="1"/>
</dbReference>
<dbReference type="PANTHER" id="PTHR10491:SF4">
    <property type="entry name" value="METHIONINE ADENOSYLTRANSFERASE 2 SUBUNIT BETA"/>
    <property type="match status" value="1"/>
</dbReference>
<reference evidence="4 5" key="1">
    <citation type="journal article" date="2016" name="Nat. Commun.">
        <title>Thousands of microbial genomes shed light on interconnected biogeochemical processes in an aquifer system.</title>
        <authorList>
            <person name="Anantharaman K."/>
            <person name="Brown C.T."/>
            <person name="Hug L.A."/>
            <person name="Sharon I."/>
            <person name="Castelle C.J."/>
            <person name="Probst A.J."/>
            <person name="Thomas B.C."/>
            <person name="Singh A."/>
            <person name="Wilkins M.J."/>
            <person name="Karaoz U."/>
            <person name="Brodie E.L."/>
            <person name="Williams K.H."/>
            <person name="Hubbard S.S."/>
            <person name="Banfield J.F."/>
        </authorList>
    </citation>
    <scope>NUCLEOTIDE SEQUENCE [LARGE SCALE GENOMIC DNA]</scope>
</reference>
<dbReference type="InterPro" id="IPR036291">
    <property type="entry name" value="NAD(P)-bd_dom_sf"/>
</dbReference>
<comment type="function">
    <text evidence="2">Catalyzes the reduction of dTDP-6-deoxy-L-lyxo-4-hexulose to yield dTDP-L-rhamnose.</text>
</comment>
<dbReference type="EMBL" id="MGKP01000001">
    <property type="protein sequence ID" value="OGN29976.1"/>
    <property type="molecule type" value="Genomic_DNA"/>
</dbReference>
<feature type="domain" description="RmlD-like substrate binding" evidence="3">
    <location>
        <begin position="7"/>
        <end position="290"/>
    </location>
</feature>
<name>A0A1F8GZC3_9BACT</name>
<keyword evidence="2" id="KW-0560">Oxidoreductase</keyword>
<dbReference type="PANTHER" id="PTHR10491">
    <property type="entry name" value="DTDP-4-DEHYDRORHAMNOSE REDUCTASE"/>
    <property type="match status" value="1"/>
</dbReference>